<evidence type="ECO:0000313" key="1">
    <source>
        <dbReference type="EMBL" id="ENU36980.1"/>
    </source>
</evidence>
<organism evidence="1 2">
    <name type="scientific">Acinetobacter parvus DSM 16617 = CIP 108168</name>
    <dbReference type="NCBI Taxonomy" id="981333"/>
    <lineage>
        <taxon>Bacteria</taxon>
        <taxon>Pseudomonadati</taxon>
        <taxon>Pseudomonadota</taxon>
        <taxon>Gammaproteobacteria</taxon>
        <taxon>Moraxellales</taxon>
        <taxon>Moraxellaceae</taxon>
        <taxon>Acinetobacter</taxon>
    </lineage>
</organism>
<name>N8QEJ3_9GAMM</name>
<accession>N8QEJ3</accession>
<proteinExistence type="predicted"/>
<protein>
    <submittedName>
        <fullName evidence="1">Uncharacterized protein</fullName>
    </submittedName>
</protein>
<dbReference type="Proteomes" id="UP000023776">
    <property type="component" value="Unassembled WGS sequence"/>
</dbReference>
<comment type="caution">
    <text evidence="1">The sequence shown here is derived from an EMBL/GenBank/DDBJ whole genome shotgun (WGS) entry which is preliminary data.</text>
</comment>
<dbReference type="HOGENOM" id="CLU_138965_0_0_6"/>
<evidence type="ECO:0000313" key="2">
    <source>
        <dbReference type="Proteomes" id="UP000023776"/>
    </source>
</evidence>
<gene>
    <name evidence="1" type="ORF">F988_00787</name>
</gene>
<reference evidence="1 2" key="1">
    <citation type="submission" date="2013-02" db="EMBL/GenBank/DDBJ databases">
        <title>The Genome Sequence of Acinetobacter parvus CIP 108168.</title>
        <authorList>
            <consortium name="The Broad Institute Genome Sequencing Platform"/>
            <consortium name="The Broad Institute Genome Sequencing Center for Infectious Disease"/>
            <person name="Cerqueira G."/>
            <person name="Feldgarden M."/>
            <person name="Courvalin P."/>
            <person name="Perichon B."/>
            <person name="Grillot-Courvalin C."/>
            <person name="Clermont D."/>
            <person name="Rocha E."/>
            <person name="Yoon E.-J."/>
            <person name="Nemec A."/>
            <person name="Walker B."/>
            <person name="Young S.K."/>
            <person name="Zeng Q."/>
            <person name="Gargeya S."/>
            <person name="Fitzgerald M."/>
            <person name="Haas B."/>
            <person name="Abouelleil A."/>
            <person name="Alvarado L."/>
            <person name="Arachchi H.M."/>
            <person name="Berlin A.M."/>
            <person name="Chapman S.B."/>
            <person name="Dewar J."/>
            <person name="Goldberg J."/>
            <person name="Griggs A."/>
            <person name="Gujja S."/>
            <person name="Hansen M."/>
            <person name="Howarth C."/>
            <person name="Imamovic A."/>
            <person name="Larimer J."/>
            <person name="McCowan C."/>
            <person name="Murphy C."/>
            <person name="Neiman D."/>
            <person name="Pearson M."/>
            <person name="Priest M."/>
            <person name="Roberts A."/>
            <person name="Saif S."/>
            <person name="Shea T."/>
            <person name="Sisk P."/>
            <person name="Sykes S."/>
            <person name="Wortman J."/>
            <person name="Nusbaum C."/>
            <person name="Birren B."/>
        </authorList>
    </citation>
    <scope>NUCLEOTIDE SEQUENCE [LARGE SCALE GENOMIC DNA]</scope>
    <source>
        <strain evidence="1 2">CIP 108168</strain>
    </source>
</reference>
<sequence length="141" mass="16853">MKVTPSLKQNILIYLSRNTFEKSEFKYIYEGFIQIFPEFKSKKHYQKIYQMIRELGELQLLKIDKSGCTYKYSTNADRKKFLGLLELSYDKSALQKQLLVDYHQKNSELHKIKAELEIFNKYLLCTRQISQNPYPIRVLPS</sequence>
<dbReference type="EMBL" id="APOM01000026">
    <property type="protein sequence ID" value="ENU36980.1"/>
    <property type="molecule type" value="Genomic_DNA"/>
</dbReference>
<keyword evidence="2" id="KW-1185">Reference proteome</keyword>
<dbReference type="AlphaFoldDB" id="N8QEJ3"/>